<dbReference type="AlphaFoldDB" id="A0A3P7PSJ2"/>
<organism evidence="1 2">
    <name type="scientific">Petrocella atlantisensis</name>
    <dbReference type="NCBI Taxonomy" id="2173034"/>
    <lineage>
        <taxon>Bacteria</taxon>
        <taxon>Bacillati</taxon>
        <taxon>Bacillota</taxon>
        <taxon>Clostridia</taxon>
        <taxon>Lachnospirales</taxon>
        <taxon>Vallitaleaceae</taxon>
        <taxon>Petrocella</taxon>
    </lineage>
</organism>
<proteinExistence type="predicted"/>
<dbReference type="Proteomes" id="UP000279029">
    <property type="component" value="Chromosome"/>
</dbReference>
<dbReference type="OrthoDB" id="7068856at2"/>
<gene>
    <name evidence="1" type="ORF">PATL70BA_1181</name>
</gene>
<evidence type="ECO:0000313" key="2">
    <source>
        <dbReference type="Proteomes" id="UP000279029"/>
    </source>
</evidence>
<dbReference type="EMBL" id="LR130778">
    <property type="protein sequence ID" value="VDN47057.1"/>
    <property type="molecule type" value="Genomic_DNA"/>
</dbReference>
<dbReference type="KEGG" id="cbar:PATL70BA_1181"/>
<accession>A0A3P7PSJ2</accession>
<reference evidence="1 2" key="1">
    <citation type="submission" date="2018-09" db="EMBL/GenBank/DDBJ databases">
        <authorList>
            <person name="Postec A."/>
        </authorList>
    </citation>
    <scope>NUCLEOTIDE SEQUENCE [LARGE SCALE GENOMIC DNA]</scope>
    <source>
        <strain evidence="1">70B-A</strain>
    </source>
</reference>
<evidence type="ECO:0000313" key="1">
    <source>
        <dbReference type="EMBL" id="VDN47057.1"/>
    </source>
</evidence>
<sequence>MSIDSLKVREFAYMLSKANDVDGIVTAWLCVKEHFENLKAIVSLENYPKKFLDEEIRNKLDCRNSGFVSYFESSNLYFVSNESMIHMFDTGNVDFKIDYSIMFDTNFASYIHEFVKTGKVNVTLNNVFKTIDFLLRNELRYDYNFYLIENSKYFENKEFEPFSQSDIFNNIVSLELFKSINRNVYCELGRIEYTISYHEAEAQAKFILNSMYKTDDGQAFCSFYRNIQRQNLLNLIGMININFSSKLGARRKMEQYFDYITNVLGIYMDREAVIAHKLFNKNKDVNIFKRIHPNMKTEKLLSILNNIAWDFTIPRTMETIMTTCGEGDYFVPIFLSFDKDLRSLINLFPIKGCIFNPGNMQVIPVPKNISGEYFEANGCKEQLDNLMKPDVREKRFKVCHDNQRNNYEIITSEYKKIEFLLCKEQS</sequence>
<name>A0A3P7PSJ2_9FIRM</name>
<protein>
    <submittedName>
        <fullName evidence="1">Uncharacterized protein</fullName>
    </submittedName>
</protein>
<dbReference type="RefSeq" id="WP_125136458.1">
    <property type="nucleotide sequence ID" value="NZ_LR130778.1"/>
</dbReference>
<keyword evidence="2" id="KW-1185">Reference proteome</keyword>